<evidence type="ECO:0000313" key="8">
    <source>
        <dbReference type="EMBL" id="CEM45072.1"/>
    </source>
</evidence>
<feature type="transmembrane region" description="Helical" evidence="6">
    <location>
        <begin position="237"/>
        <end position="261"/>
    </location>
</feature>
<dbReference type="GO" id="GO:0005886">
    <property type="term" value="C:plasma membrane"/>
    <property type="evidence" value="ECO:0007669"/>
    <property type="project" value="TreeGrafter"/>
</dbReference>
<gene>
    <name evidence="8" type="ORF">Cvel_28869</name>
</gene>
<dbReference type="PANTHER" id="PTHR48041">
    <property type="entry name" value="ABC TRANSPORTER G FAMILY MEMBER 28"/>
    <property type="match status" value="1"/>
</dbReference>
<evidence type="ECO:0000259" key="7">
    <source>
        <dbReference type="Pfam" id="PF01061"/>
    </source>
</evidence>
<dbReference type="PANTHER" id="PTHR48041:SF139">
    <property type="entry name" value="PROTEIN SCARLET"/>
    <property type="match status" value="1"/>
</dbReference>
<dbReference type="VEuPathDB" id="CryptoDB:Cvel_28869"/>
<evidence type="ECO:0000256" key="3">
    <source>
        <dbReference type="ARBA" id="ARBA00022692"/>
    </source>
</evidence>
<name>A0A0G4HLR5_9ALVE</name>
<sequence length="271" mass="30022">TGVLMQRECKNLEGKILDPPQLLQHVAMCIALGVLFFQTLTERELQENPGAMKTMEGFLFFITIYFCFTPMFNALFVFPAEKRVVAKERSSKAYPFSAYFVSKTVAEIPSQFLIPVLCVSIAYFMSGLYLEPGAFFSTLLIVYVTEMAASAWGLVFSAAIKDFTAMFTSAVVVSQVLFLSSGFLVAAENIPVWIRWVRAISFMRYAYEGAMVVHLEGQQIGETAGDVILRDRLGISISFGGAVAAQMVAAVGLRLLTYLILRFSKSAKQVQ</sequence>
<keyword evidence="4 6" id="KW-1133">Transmembrane helix</keyword>
<feature type="transmembrane region" description="Helical" evidence="6">
    <location>
        <begin position="136"/>
        <end position="156"/>
    </location>
</feature>
<proteinExistence type="predicted"/>
<evidence type="ECO:0000256" key="1">
    <source>
        <dbReference type="ARBA" id="ARBA00004141"/>
    </source>
</evidence>
<feature type="transmembrane region" description="Helical" evidence="6">
    <location>
        <begin position="112"/>
        <end position="130"/>
    </location>
</feature>
<dbReference type="GO" id="GO:0140359">
    <property type="term" value="F:ABC-type transporter activity"/>
    <property type="evidence" value="ECO:0007669"/>
    <property type="project" value="InterPro"/>
</dbReference>
<organism evidence="8">
    <name type="scientific">Chromera velia CCMP2878</name>
    <dbReference type="NCBI Taxonomy" id="1169474"/>
    <lineage>
        <taxon>Eukaryota</taxon>
        <taxon>Sar</taxon>
        <taxon>Alveolata</taxon>
        <taxon>Colpodellida</taxon>
        <taxon>Chromeraceae</taxon>
        <taxon>Chromera</taxon>
    </lineage>
</organism>
<feature type="domain" description="ABC-2 type transporter transmembrane" evidence="7">
    <location>
        <begin position="4"/>
        <end position="213"/>
    </location>
</feature>
<dbReference type="EMBL" id="CDMZ01003092">
    <property type="protein sequence ID" value="CEM45072.1"/>
    <property type="molecule type" value="Genomic_DNA"/>
</dbReference>
<evidence type="ECO:0000256" key="6">
    <source>
        <dbReference type="SAM" id="Phobius"/>
    </source>
</evidence>
<comment type="subcellular location">
    <subcellularLocation>
        <location evidence="1">Membrane</location>
        <topology evidence="1">Multi-pass membrane protein</topology>
    </subcellularLocation>
</comment>
<dbReference type="InterPro" id="IPR050352">
    <property type="entry name" value="ABCG_transporters"/>
</dbReference>
<evidence type="ECO:0000256" key="4">
    <source>
        <dbReference type="ARBA" id="ARBA00022989"/>
    </source>
</evidence>
<feature type="non-terminal residue" evidence="8">
    <location>
        <position position="1"/>
    </location>
</feature>
<dbReference type="Pfam" id="PF01061">
    <property type="entry name" value="ABC2_membrane"/>
    <property type="match status" value="1"/>
</dbReference>
<keyword evidence="5 6" id="KW-0472">Membrane</keyword>
<feature type="transmembrane region" description="Helical" evidence="6">
    <location>
        <begin position="58"/>
        <end position="80"/>
    </location>
</feature>
<feature type="transmembrane region" description="Helical" evidence="6">
    <location>
        <begin position="21"/>
        <end position="38"/>
    </location>
</feature>
<dbReference type="InterPro" id="IPR013525">
    <property type="entry name" value="ABC2_TM"/>
</dbReference>
<keyword evidence="2" id="KW-0813">Transport</keyword>
<evidence type="ECO:0000256" key="2">
    <source>
        <dbReference type="ARBA" id="ARBA00022448"/>
    </source>
</evidence>
<dbReference type="AlphaFoldDB" id="A0A0G4HLR5"/>
<reference evidence="8" key="1">
    <citation type="submission" date="2014-11" db="EMBL/GenBank/DDBJ databases">
        <authorList>
            <person name="Otto D Thomas"/>
            <person name="Naeem Raeece"/>
        </authorList>
    </citation>
    <scope>NUCLEOTIDE SEQUENCE</scope>
</reference>
<accession>A0A0G4HLR5</accession>
<feature type="transmembrane region" description="Helical" evidence="6">
    <location>
        <begin position="163"/>
        <end position="187"/>
    </location>
</feature>
<keyword evidence="3 6" id="KW-0812">Transmembrane</keyword>
<evidence type="ECO:0000256" key="5">
    <source>
        <dbReference type="ARBA" id="ARBA00023136"/>
    </source>
</evidence>
<protein>
    <recommendedName>
        <fullName evidence="7">ABC-2 type transporter transmembrane domain-containing protein</fullName>
    </recommendedName>
</protein>